<reference evidence="2" key="1">
    <citation type="submission" date="2023-09" db="EMBL/GenBank/DDBJ databases">
        <title>Description of first Herbaspirillum huttiense subsp. nephrolepsisexaltata and Herbaspirillum huttiense subsp. lycopersicon.</title>
        <authorList>
            <person name="Poudel M."/>
            <person name="Sharma A."/>
            <person name="Goss E."/>
            <person name="Tapia J.H."/>
            <person name="Harmon C.M."/>
            <person name="Jones J.B."/>
        </authorList>
    </citation>
    <scope>NUCLEOTIDE SEQUENCE</scope>
    <source>
        <strain evidence="2">SE1</strain>
    </source>
</reference>
<feature type="compositionally biased region" description="Acidic residues" evidence="1">
    <location>
        <begin position="72"/>
        <end position="88"/>
    </location>
</feature>
<dbReference type="EMBL" id="JAVLSJ010000004">
    <property type="protein sequence ID" value="MDR9848310.1"/>
    <property type="molecule type" value="Genomic_DNA"/>
</dbReference>
<proteinExistence type="predicted"/>
<keyword evidence="3" id="KW-1185">Reference proteome</keyword>
<gene>
    <name evidence="2" type="ORF">RI048_08810</name>
</gene>
<feature type="region of interest" description="Disordered" evidence="1">
    <location>
        <begin position="55"/>
        <end position="90"/>
    </location>
</feature>
<name>A0ABU2EJJ6_9BURK</name>
<dbReference type="RefSeq" id="WP_134136740.1">
    <property type="nucleotide sequence ID" value="NZ_JAVLSJ010000004.1"/>
</dbReference>
<protein>
    <submittedName>
        <fullName evidence="2">Uncharacterized protein</fullName>
    </submittedName>
</protein>
<evidence type="ECO:0000256" key="1">
    <source>
        <dbReference type="SAM" id="MobiDB-lite"/>
    </source>
</evidence>
<evidence type="ECO:0000313" key="3">
    <source>
        <dbReference type="Proteomes" id="UP001246576"/>
    </source>
</evidence>
<dbReference type="Proteomes" id="UP001246576">
    <property type="component" value="Unassembled WGS sequence"/>
</dbReference>
<sequence>MGNRVYLYCTDFEGMPTEEQADEFFTMIGTEYEATARLPLFWMCLFSGDDIHVSSGPATEGEHSGKQGPEGPGDDDEYDDDEYEEVDEDAPRPFAYLGCERLAGIARLRQRSAMLRPVLGEERHALYEDWIARLEAEPRRNIVVNTEELDVMSDGGQLEQQLRAAYQELAVMDERQAWQMSPLLHDLAGLYEELAISEVASWTLAGSANGATRWPPELAQPPHPEQPAGAIAALPAPSPWWMFWKR</sequence>
<organism evidence="2 3">
    <name type="scientific">Herbaspirillum huttiense subsp. lycopersici</name>
    <dbReference type="NCBI Taxonomy" id="3074428"/>
    <lineage>
        <taxon>Bacteria</taxon>
        <taxon>Pseudomonadati</taxon>
        <taxon>Pseudomonadota</taxon>
        <taxon>Betaproteobacteria</taxon>
        <taxon>Burkholderiales</taxon>
        <taxon>Oxalobacteraceae</taxon>
        <taxon>Herbaspirillum</taxon>
    </lineage>
</organism>
<evidence type="ECO:0000313" key="2">
    <source>
        <dbReference type="EMBL" id="MDR9848310.1"/>
    </source>
</evidence>
<accession>A0ABU2EJJ6</accession>
<comment type="caution">
    <text evidence="2">The sequence shown here is derived from an EMBL/GenBank/DDBJ whole genome shotgun (WGS) entry which is preliminary data.</text>
</comment>